<comment type="caution">
    <text evidence="2">The sequence shown here is derived from an EMBL/GenBank/DDBJ whole genome shotgun (WGS) entry which is preliminary data.</text>
</comment>
<feature type="domain" description="HTH cro/C1-type" evidence="1">
    <location>
        <begin position="17"/>
        <end position="71"/>
    </location>
</feature>
<dbReference type="InterPro" id="IPR001387">
    <property type="entry name" value="Cro/C1-type_HTH"/>
</dbReference>
<dbReference type="PANTHER" id="PTHR43236:SF1">
    <property type="entry name" value="BLL7220 PROTEIN"/>
    <property type="match status" value="1"/>
</dbReference>
<dbReference type="SMART" id="SM00530">
    <property type="entry name" value="HTH_XRE"/>
    <property type="match status" value="1"/>
</dbReference>
<organism evidence="2 3">
    <name type="scientific">Microbacterium profundi</name>
    <dbReference type="NCBI Taxonomy" id="450380"/>
    <lineage>
        <taxon>Bacteria</taxon>
        <taxon>Bacillati</taxon>
        <taxon>Actinomycetota</taxon>
        <taxon>Actinomycetes</taxon>
        <taxon>Micrococcales</taxon>
        <taxon>Microbacteriaceae</taxon>
        <taxon>Microbacterium</taxon>
    </lineage>
</organism>
<dbReference type="PANTHER" id="PTHR43236">
    <property type="entry name" value="ANTITOXIN HIGA1"/>
    <property type="match status" value="1"/>
</dbReference>
<dbReference type="InterPro" id="IPR010982">
    <property type="entry name" value="Lambda_DNA-bd_dom_sf"/>
</dbReference>
<dbReference type="RefSeq" id="WP_366232635.1">
    <property type="nucleotide sequence ID" value="NZ_JBFBMH010000004.1"/>
</dbReference>
<dbReference type="PROSITE" id="PS50943">
    <property type="entry name" value="HTH_CROC1"/>
    <property type="match status" value="1"/>
</dbReference>
<dbReference type="Pfam" id="PF01381">
    <property type="entry name" value="HTH_3"/>
    <property type="match status" value="1"/>
</dbReference>
<keyword evidence="3" id="KW-1185">Reference proteome</keyword>
<evidence type="ECO:0000313" key="3">
    <source>
        <dbReference type="Proteomes" id="UP001553715"/>
    </source>
</evidence>
<protein>
    <submittedName>
        <fullName evidence="2">Helix-turn-helix transcriptional regulator</fullName>
    </submittedName>
</protein>
<dbReference type="CDD" id="cd00093">
    <property type="entry name" value="HTH_XRE"/>
    <property type="match status" value="1"/>
</dbReference>
<dbReference type="InterPro" id="IPR052345">
    <property type="entry name" value="Rad_response_metalloprotease"/>
</dbReference>
<evidence type="ECO:0000259" key="1">
    <source>
        <dbReference type="PROSITE" id="PS50943"/>
    </source>
</evidence>
<dbReference type="EMBL" id="JBFBMH010000004">
    <property type="protein sequence ID" value="MEW1974458.1"/>
    <property type="molecule type" value="Genomic_DNA"/>
</dbReference>
<dbReference type="Proteomes" id="UP001553715">
    <property type="component" value="Unassembled WGS sequence"/>
</dbReference>
<sequence length="122" mass="13563">MSDPDSTNEHTVVAERLREARETLGFTQAEVSAALGIPRTSVNAIETGKRNVSAIELRRLSRLYRRDVEWLLGEDAQPVAQDSALYRATSELSREDKEQVLRFAQFLAAGGRPGPAAEPRRN</sequence>
<dbReference type="SUPFAM" id="SSF47413">
    <property type="entry name" value="lambda repressor-like DNA-binding domains"/>
    <property type="match status" value="1"/>
</dbReference>
<gene>
    <name evidence="2" type="ORF">AB0301_05150</name>
</gene>
<evidence type="ECO:0000313" key="2">
    <source>
        <dbReference type="EMBL" id="MEW1974458.1"/>
    </source>
</evidence>
<accession>A0ABV3LF49</accession>
<name>A0ABV3LF49_9MICO</name>
<reference evidence="2 3" key="1">
    <citation type="submission" date="2024-06" db="EMBL/GenBank/DDBJ databases">
        <title>The Natural Products Discovery Center: Release of the First 8490 Sequenced Strains for Exploring Actinobacteria Biosynthetic Diversity.</title>
        <authorList>
            <person name="Kalkreuter E."/>
            <person name="Kautsar S.A."/>
            <person name="Yang D."/>
            <person name="Bader C.D."/>
            <person name="Teijaro C.N."/>
            <person name="Fluegel L."/>
            <person name="Davis C.M."/>
            <person name="Simpson J.R."/>
            <person name="Lauterbach L."/>
            <person name="Steele A.D."/>
            <person name="Gui C."/>
            <person name="Meng S."/>
            <person name="Li G."/>
            <person name="Viehrig K."/>
            <person name="Ye F."/>
            <person name="Su P."/>
            <person name="Kiefer A.F."/>
            <person name="Nichols A."/>
            <person name="Cepeda A.J."/>
            <person name="Yan W."/>
            <person name="Fan B."/>
            <person name="Jiang Y."/>
            <person name="Adhikari A."/>
            <person name="Zheng C.-J."/>
            <person name="Schuster L."/>
            <person name="Cowan T.M."/>
            <person name="Smanski M.J."/>
            <person name="Chevrette M.G."/>
            <person name="De Carvalho L.P.S."/>
            <person name="Shen B."/>
        </authorList>
    </citation>
    <scope>NUCLEOTIDE SEQUENCE [LARGE SCALE GENOMIC DNA]</scope>
    <source>
        <strain evidence="2 3">NPDC077434</strain>
    </source>
</reference>
<dbReference type="Gene3D" id="1.10.260.40">
    <property type="entry name" value="lambda repressor-like DNA-binding domains"/>
    <property type="match status" value="1"/>
</dbReference>
<proteinExistence type="predicted"/>